<gene>
    <name evidence="11" type="ORF">DTL42_00885</name>
</gene>
<feature type="transmembrane region" description="Helical" evidence="9">
    <location>
        <begin position="610"/>
        <end position="630"/>
    </location>
</feature>
<protein>
    <submittedName>
        <fullName evidence="11">Alanine:cation symporter family protein</fullName>
    </submittedName>
</protein>
<keyword evidence="3" id="KW-0813">Transport</keyword>
<reference evidence="11 12" key="1">
    <citation type="submission" date="2018-07" db="EMBL/GenBank/DDBJ databases">
        <title>Comparative genomes isolates from brazilian mangrove.</title>
        <authorList>
            <person name="De Araujo J.E."/>
            <person name="Taketani R.G."/>
            <person name="Silva M.C.P."/>
            <person name="Lourenco M.V."/>
            <person name="Oliveira V.M."/>
            <person name="Andreote F.D."/>
        </authorList>
    </citation>
    <scope>NUCLEOTIDE SEQUENCE [LARGE SCALE GENOMIC DNA]</scope>
    <source>
        <strain evidence="11 12">HEX PRIS-MGV</strain>
    </source>
</reference>
<name>A0A368KYV5_9BACT</name>
<feature type="chain" id="PRO_5017042754" evidence="10">
    <location>
        <begin position="30"/>
        <end position="762"/>
    </location>
</feature>
<dbReference type="RefSeq" id="WP_114366786.1">
    <property type="nucleotide sequence ID" value="NZ_QPEX01000006.1"/>
</dbReference>
<evidence type="ECO:0000256" key="6">
    <source>
        <dbReference type="ARBA" id="ARBA00022989"/>
    </source>
</evidence>
<dbReference type="EMBL" id="QPEX01000006">
    <property type="protein sequence ID" value="RCS55977.1"/>
    <property type="molecule type" value="Genomic_DNA"/>
</dbReference>
<evidence type="ECO:0000256" key="4">
    <source>
        <dbReference type="ARBA" id="ARBA00022475"/>
    </source>
</evidence>
<dbReference type="InterPro" id="IPR001463">
    <property type="entry name" value="Na/Ala_symport"/>
</dbReference>
<evidence type="ECO:0000256" key="9">
    <source>
        <dbReference type="SAM" id="Phobius"/>
    </source>
</evidence>
<evidence type="ECO:0000256" key="10">
    <source>
        <dbReference type="SAM" id="SignalP"/>
    </source>
</evidence>
<dbReference type="GO" id="GO:0005283">
    <property type="term" value="F:amino acid:sodium symporter activity"/>
    <property type="evidence" value="ECO:0007669"/>
    <property type="project" value="InterPro"/>
</dbReference>
<keyword evidence="10" id="KW-0732">Signal</keyword>
<feature type="transmembrane region" description="Helical" evidence="9">
    <location>
        <begin position="276"/>
        <end position="297"/>
    </location>
</feature>
<evidence type="ECO:0000256" key="7">
    <source>
        <dbReference type="ARBA" id="ARBA00023136"/>
    </source>
</evidence>
<feature type="transmembrane region" description="Helical" evidence="9">
    <location>
        <begin position="689"/>
        <end position="710"/>
    </location>
</feature>
<sequence>MIANRLSKPWRVFVGSLLVMSLVCVVVVAQDSAQPDPPPTEAAPPAAEKPAGEQAAEPAAQLAQPTTDASFPAPVDIKDVEAPTWTKRIDNMFGQVVEVLKATLFYTVIPDKQQYVQENYVLYYVRDKGSDEPFKIAENSKVRKPADMPDQVSIEEATAWVETGKAAGSGDPATPYRQGELTYVDNKGTPKTRPVEYLKYVINDSTKYVLDKDGDQPIYKPLRKVRSALSTDKGEWKTPEQIREMALAGELAINFQANGDETPYLFTENIGGVPLVVIWLSGGAILFTLYFGLVNFWGVPHAINVVRGTYDNPNEPGEVTHFQALASALSATVGLGNIAGVTIAMTDGGPGAFFWMILCGFFGMASKFVECTLGQMYREVKPDGTIQGGPMQYLVNAFEQFGLKPVGVFFSIVFAIMCVMASFGGGNMFQGNQAASQVLLMVPNEDKQELETVQADLKTAAEEKRLGDIPALQTRRTELQGKISAFETQFKVTFGIIMAVLVGLVIIGGIKRIGATAGKIVPAMCLMYVLACLWIILTHYHQIPGLIGTIFTQAFNPEAVRGGLLGVIVIGVRRAAFSNEAGVGSAAIAHSAAKTDEPVREGFVALLEPFIDTIVVCSMTALVILITGAWDSKELVHEKSLAGVELTSAAFAAEISWFPYILTLAVVLFAFSTIISWSYYGERCWERLFGARAVFVYKVLFVIGVFLGPIFSLNNVLDFSDFMILSMAFPNILGCLLLAPTVKRAVTEYWRKLKAGEFNISH</sequence>
<accession>A0A368KYV5</accession>
<keyword evidence="6 9" id="KW-1133">Transmembrane helix</keyword>
<feature type="transmembrane region" description="Helical" evidence="9">
    <location>
        <begin position="352"/>
        <end position="369"/>
    </location>
</feature>
<dbReference type="GO" id="GO:0005886">
    <property type="term" value="C:plasma membrane"/>
    <property type="evidence" value="ECO:0007669"/>
    <property type="project" value="UniProtKB-SubCell"/>
</dbReference>
<feature type="region of interest" description="Disordered" evidence="8">
    <location>
        <begin position="34"/>
        <end position="73"/>
    </location>
</feature>
<evidence type="ECO:0000256" key="2">
    <source>
        <dbReference type="ARBA" id="ARBA00009261"/>
    </source>
</evidence>
<comment type="caution">
    <text evidence="11">The sequence shown here is derived from an EMBL/GenBank/DDBJ whole genome shotgun (WGS) entry which is preliminary data.</text>
</comment>
<dbReference type="Gene3D" id="1.20.1740.10">
    <property type="entry name" value="Amino acid/polyamine transporter I"/>
    <property type="match status" value="1"/>
</dbReference>
<evidence type="ECO:0000313" key="11">
    <source>
        <dbReference type="EMBL" id="RCS55977.1"/>
    </source>
</evidence>
<feature type="compositionally biased region" description="Low complexity" evidence="8">
    <location>
        <begin position="43"/>
        <end position="65"/>
    </location>
</feature>
<feature type="transmembrane region" description="Helical" evidence="9">
    <location>
        <begin position="408"/>
        <end position="429"/>
    </location>
</feature>
<comment type="similarity">
    <text evidence="2">Belongs to the alanine or glycine:cation symporter (AGCS) (TC 2.A.25) family.</text>
</comment>
<keyword evidence="4" id="KW-1003">Cell membrane</keyword>
<evidence type="ECO:0000256" key="5">
    <source>
        <dbReference type="ARBA" id="ARBA00022692"/>
    </source>
</evidence>
<comment type="subcellular location">
    <subcellularLocation>
        <location evidence="1">Cell membrane</location>
        <topology evidence="1">Multi-pass membrane protein</topology>
    </subcellularLocation>
</comment>
<dbReference type="Proteomes" id="UP000253562">
    <property type="component" value="Unassembled WGS sequence"/>
</dbReference>
<feature type="transmembrane region" description="Helical" evidence="9">
    <location>
        <begin position="516"/>
        <end position="537"/>
    </location>
</feature>
<evidence type="ECO:0000256" key="1">
    <source>
        <dbReference type="ARBA" id="ARBA00004651"/>
    </source>
</evidence>
<dbReference type="AlphaFoldDB" id="A0A368KYV5"/>
<dbReference type="OrthoDB" id="9804874at2"/>
<organism evidence="11 12">
    <name type="scientific">Bremerella cremea</name>
    <dbReference type="NCBI Taxonomy" id="1031537"/>
    <lineage>
        <taxon>Bacteria</taxon>
        <taxon>Pseudomonadati</taxon>
        <taxon>Planctomycetota</taxon>
        <taxon>Planctomycetia</taxon>
        <taxon>Pirellulales</taxon>
        <taxon>Pirellulaceae</taxon>
        <taxon>Bremerella</taxon>
    </lineage>
</organism>
<evidence type="ECO:0000313" key="12">
    <source>
        <dbReference type="Proteomes" id="UP000253562"/>
    </source>
</evidence>
<dbReference type="PANTHER" id="PTHR30330:SF3">
    <property type="entry name" value="TRANSCRIPTIONAL REGULATOR, LRP FAMILY"/>
    <property type="match status" value="1"/>
</dbReference>
<keyword evidence="5 9" id="KW-0812">Transmembrane</keyword>
<feature type="transmembrane region" description="Helical" evidence="9">
    <location>
        <begin position="657"/>
        <end position="677"/>
    </location>
</feature>
<dbReference type="PANTHER" id="PTHR30330">
    <property type="entry name" value="AGSS FAMILY TRANSPORTER, SODIUM-ALANINE"/>
    <property type="match status" value="1"/>
</dbReference>
<feature type="signal peptide" evidence="10">
    <location>
        <begin position="1"/>
        <end position="29"/>
    </location>
</feature>
<evidence type="ECO:0000256" key="8">
    <source>
        <dbReference type="SAM" id="MobiDB-lite"/>
    </source>
</evidence>
<proteinExistence type="inferred from homology"/>
<dbReference type="PRINTS" id="PR00175">
    <property type="entry name" value="NAALASMPORT"/>
</dbReference>
<dbReference type="Pfam" id="PF01235">
    <property type="entry name" value="Na_Ala_symp"/>
    <property type="match status" value="1"/>
</dbReference>
<feature type="transmembrane region" description="Helical" evidence="9">
    <location>
        <begin position="492"/>
        <end position="510"/>
    </location>
</feature>
<evidence type="ECO:0000256" key="3">
    <source>
        <dbReference type="ARBA" id="ARBA00022448"/>
    </source>
</evidence>
<keyword evidence="7 9" id="KW-0472">Membrane</keyword>
<feature type="transmembrane region" description="Helical" evidence="9">
    <location>
        <begin position="722"/>
        <end position="742"/>
    </location>
</feature>